<dbReference type="GO" id="GO:0004061">
    <property type="term" value="F:arylformamidase activity"/>
    <property type="evidence" value="ECO:0007669"/>
    <property type="project" value="InterPro"/>
</dbReference>
<dbReference type="GO" id="GO:0019441">
    <property type="term" value="P:L-tryptophan catabolic process to kynurenine"/>
    <property type="evidence" value="ECO:0007669"/>
    <property type="project" value="InterPro"/>
</dbReference>
<dbReference type="Pfam" id="PF04199">
    <property type="entry name" value="Cyclase"/>
    <property type="match status" value="1"/>
</dbReference>
<dbReference type="PANTHER" id="PTHR31118">
    <property type="entry name" value="CYCLASE-LIKE PROTEIN 2"/>
    <property type="match status" value="1"/>
</dbReference>
<evidence type="ECO:0000313" key="1">
    <source>
        <dbReference type="EMBL" id="HIS98318.1"/>
    </source>
</evidence>
<accession>A0A9D1G6Y7</accession>
<name>A0A9D1G6Y7_9FIRM</name>
<gene>
    <name evidence="1" type="ORF">IAD42_10100</name>
</gene>
<dbReference type="InterPro" id="IPR007325">
    <property type="entry name" value="KFase/CYL"/>
</dbReference>
<dbReference type="EMBL" id="DVJS01000254">
    <property type="protein sequence ID" value="HIS98318.1"/>
    <property type="molecule type" value="Genomic_DNA"/>
</dbReference>
<protein>
    <submittedName>
        <fullName evidence="1">Cyclase family protein</fullName>
    </submittedName>
</protein>
<sequence>MFLLLHDLTHTISEDILVWPGTERPKLSEGSTFEKDGFRETRLEIFSHVGTHMDAPAHMRRDRPELDELPVSAFMGSAWVLDAMGCAESGQIGSEAVEPVKGSDFLLVCTGWDRHWNTEKYFGNYPVLSEAAVERAVELGVRGIGLDTMGIDPMDSLEFPRHHIVFEKGLVIIENLCNLSPLAGRRLFFAALPIKYKNADGAPVRAVGIEGLV</sequence>
<dbReference type="Gene3D" id="3.50.30.50">
    <property type="entry name" value="Putative cyclase"/>
    <property type="match status" value="1"/>
</dbReference>
<dbReference type="InterPro" id="IPR037175">
    <property type="entry name" value="KFase_sf"/>
</dbReference>
<dbReference type="AlphaFoldDB" id="A0A9D1G6Y7"/>
<evidence type="ECO:0000313" key="2">
    <source>
        <dbReference type="Proteomes" id="UP000886876"/>
    </source>
</evidence>
<dbReference type="Proteomes" id="UP000886876">
    <property type="component" value="Unassembled WGS sequence"/>
</dbReference>
<comment type="caution">
    <text evidence="1">The sequence shown here is derived from an EMBL/GenBank/DDBJ whole genome shotgun (WGS) entry which is preliminary data.</text>
</comment>
<reference evidence="1" key="2">
    <citation type="journal article" date="2021" name="PeerJ">
        <title>Extensive microbial diversity within the chicken gut microbiome revealed by metagenomics and culture.</title>
        <authorList>
            <person name="Gilroy R."/>
            <person name="Ravi A."/>
            <person name="Getino M."/>
            <person name="Pursley I."/>
            <person name="Horton D.L."/>
            <person name="Alikhan N.F."/>
            <person name="Baker D."/>
            <person name="Gharbi K."/>
            <person name="Hall N."/>
            <person name="Watson M."/>
            <person name="Adriaenssens E.M."/>
            <person name="Foster-Nyarko E."/>
            <person name="Jarju S."/>
            <person name="Secka A."/>
            <person name="Antonio M."/>
            <person name="Oren A."/>
            <person name="Chaudhuri R.R."/>
            <person name="La Ragione R."/>
            <person name="Hildebrand F."/>
            <person name="Pallen M.J."/>
        </authorList>
    </citation>
    <scope>NUCLEOTIDE SEQUENCE</scope>
    <source>
        <strain evidence="1">ChiHecec3B27-6122</strain>
    </source>
</reference>
<organism evidence="1 2">
    <name type="scientific">Candidatus Scatomorpha pullistercoris</name>
    <dbReference type="NCBI Taxonomy" id="2840929"/>
    <lineage>
        <taxon>Bacteria</taxon>
        <taxon>Bacillati</taxon>
        <taxon>Bacillota</taxon>
        <taxon>Clostridia</taxon>
        <taxon>Eubacteriales</taxon>
        <taxon>Candidatus Scatomorpha</taxon>
    </lineage>
</organism>
<proteinExistence type="predicted"/>
<reference evidence="1" key="1">
    <citation type="submission" date="2020-10" db="EMBL/GenBank/DDBJ databases">
        <authorList>
            <person name="Gilroy R."/>
        </authorList>
    </citation>
    <scope>NUCLEOTIDE SEQUENCE</scope>
    <source>
        <strain evidence="1">ChiHecec3B27-6122</strain>
    </source>
</reference>
<dbReference type="SUPFAM" id="SSF102198">
    <property type="entry name" value="Putative cyclase"/>
    <property type="match status" value="1"/>
</dbReference>
<dbReference type="PANTHER" id="PTHR31118:SF12">
    <property type="entry name" value="CYCLASE-LIKE PROTEIN 2"/>
    <property type="match status" value="1"/>
</dbReference>